<gene>
    <name evidence="1" type="ORF">J2X16_002659</name>
</gene>
<evidence type="ECO:0000313" key="2">
    <source>
        <dbReference type="Proteomes" id="UP001180536"/>
    </source>
</evidence>
<name>A0ABU1Z9N5_9BURK</name>
<comment type="caution">
    <text evidence="1">The sequence shown here is derived from an EMBL/GenBank/DDBJ whole genome shotgun (WGS) entry which is preliminary data.</text>
</comment>
<dbReference type="Gene3D" id="1.10.150.20">
    <property type="entry name" value="5' to 3' exonuclease, C-terminal subdomain"/>
    <property type="match status" value="1"/>
</dbReference>
<reference evidence="1 2" key="1">
    <citation type="submission" date="2023-07" db="EMBL/GenBank/DDBJ databases">
        <title>Sorghum-associated microbial communities from plants grown in Nebraska, USA.</title>
        <authorList>
            <person name="Schachtman D."/>
        </authorList>
    </citation>
    <scope>NUCLEOTIDE SEQUENCE [LARGE SCALE GENOMIC DNA]</scope>
    <source>
        <strain evidence="1 2">BE310</strain>
    </source>
</reference>
<dbReference type="EMBL" id="JAVDXQ010000003">
    <property type="protein sequence ID" value="MDR7297312.1"/>
    <property type="molecule type" value="Genomic_DNA"/>
</dbReference>
<protein>
    <submittedName>
        <fullName evidence="1">Uncharacterized protein</fullName>
    </submittedName>
</protein>
<dbReference type="Proteomes" id="UP001180536">
    <property type="component" value="Unassembled WGS sequence"/>
</dbReference>
<evidence type="ECO:0000313" key="1">
    <source>
        <dbReference type="EMBL" id="MDR7297312.1"/>
    </source>
</evidence>
<keyword evidence="2" id="KW-1185">Reference proteome</keyword>
<organism evidence="1 2">
    <name type="scientific">Pelomonas aquatica</name>
    <dbReference type="NCBI Taxonomy" id="431058"/>
    <lineage>
        <taxon>Bacteria</taxon>
        <taxon>Pseudomonadati</taxon>
        <taxon>Pseudomonadota</taxon>
        <taxon>Betaproteobacteria</taxon>
        <taxon>Burkholderiales</taxon>
        <taxon>Sphaerotilaceae</taxon>
        <taxon>Roseateles</taxon>
    </lineage>
</organism>
<sequence length="42" mass="4717">MSARWQGLGPRSRERLAAIGIDTPDRLRSSDAFDVYASIKPR</sequence>
<accession>A0ABU1Z9N5</accession>
<proteinExistence type="predicted"/>